<dbReference type="STRING" id="1229780.BN381_140040"/>
<feature type="domain" description="ArsA HSP20-like" evidence="3">
    <location>
        <begin position="330"/>
        <end position="388"/>
    </location>
</feature>
<dbReference type="EC" id="3.6.3.16" evidence="4"/>
<dbReference type="Gene3D" id="2.60.40.790">
    <property type="match status" value="1"/>
</dbReference>
<dbReference type="GO" id="GO:0005524">
    <property type="term" value="F:ATP binding"/>
    <property type="evidence" value="ECO:0007669"/>
    <property type="project" value="InterPro"/>
</dbReference>
<feature type="domain" description="ArsA/GET3 Anion-transporting ATPase-like" evidence="2">
    <location>
        <begin position="6"/>
        <end position="305"/>
    </location>
</feature>
<dbReference type="InterPro" id="IPR025723">
    <property type="entry name" value="ArsA/GET3_ATPase-like"/>
</dbReference>
<comment type="caution">
    <text evidence="4">The sequence shown here is derived from an EMBL/GenBank/DDBJ whole genome shotgun (WGS) entry which is preliminary data.</text>
</comment>
<evidence type="ECO:0000313" key="4">
    <source>
        <dbReference type="EMBL" id="CCM62875.1"/>
    </source>
</evidence>
<dbReference type="InterPro" id="IPR027417">
    <property type="entry name" value="P-loop_NTPase"/>
</dbReference>
<dbReference type="RefSeq" id="WP_012224715.1">
    <property type="nucleotide sequence ID" value="NZ_HG422565.1"/>
</dbReference>
<proteinExistence type="inferred from homology"/>
<name>R4YXH8_9ACTN</name>
<dbReference type="NCBIfam" id="TIGR00345">
    <property type="entry name" value="GET3_arsA_TRC40"/>
    <property type="match status" value="1"/>
</dbReference>
<dbReference type="Gene3D" id="3.40.50.300">
    <property type="entry name" value="P-loop containing nucleotide triphosphate hydrolases"/>
    <property type="match status" value="1"/>
</dbReference>
<dbReference type="CDD" id="cd02035">
    <property type="entry name" value="ArsA"/>
    <property type="match status" value="1"/>
</dbReference>
<reference evidence="4 5" key="1">
    <citation type="journal article" date="2013" name="ISME J.">
        <title>Metabolic model for the filamentous 'Candidatus Microthrix parvicella' based on genomic and metagenomic analyses.</title>
        <authorList>
            <person name="Jon McIlroy S."/>
            <person name="Kristiansen R."/>
            <person name="Albertsen M."/>
            <person name="Michael Karst S."/>
            <person name="Rossetti S."/>
            <person name="Lund Nielsen J."/>
            <person name="Tandoi V."/>
            <person name="James Seviour R."/>
            <person name="Nielsen P.H."/>
        </authorList>
    </citation>
    <scope>NUCLEOTIDE SEQUENCE [LARGE SCALE GENOMIC DNA]</scope>
    <source>
        <strain evidence="4 5">RN1</strain>
    </source>
</reference>
<dbReference type="EMBL" id="CANL01000006">
    <property type="protein sequence ID" value="CCM62875.1"/>
    <property type="molecule type" value="Genomic_DNA"/>
</dbReference>
<dbReference type="PANTHER" id="PTHR10803:SF3">
    <property type="entry name" value="ATPASE GET3"/>
    <property type="match status" value="1"/>
</dbReference>
<dbReference type="HOGENOM" id="CLU_040761_1_0_11"/>
<dbReference type="eggNOG" id="COG0003">
    <property type="taxonomic scope" value="Bacteria"/>
</dbReference>
<dbReference type="InterPro" id="IPR008978">
    <property type="entry name" value="HSP20-like_chaperone"/>
</dbReference>
<dbReference type="AlphaFoldDB" id="R4YXH8"/>
<dbReference type="SUPFAM" id="SSF52540">
    <property type="entry name" value="P-loop containing nucleoside triphosphate hydrolases"/>
    <property type="match status" value="1"/>
</dbReference>
<dbReference type="Proteomes" id="UP000018291">
    <property type="component" value="Unassembled WGS sequence"/>
</dbReference>
<protein>
    <submittedName>
        <fullName evidence="4">Putative arsenical pump-driving ATPase</fullName>
        <ecNumber evidence="4">3.6.3.16</ecNumber>
    </submittedName>
</protein>
<dbReference type="OrthoDB" id="9780677at2"/>
<comment type="similarity">
    <text evidence="1">Belongs to the arsA ATPase family.</text>
</comment>
<dbReference type="Pfam" id="PF02374">
    <property type="entry name" value="ArsA_ATPase"/>
    <property type="match status" value="1"/>
</dbReference>
<dbReference type="PANTHER" id="PTHR10803">
    <property type="entry name" value="ARSENICAL PUMP-DRIVING ATPASE ARSENITE-TRANSLOCATING ATPASE"/>
    <property type="match status" value="1"/>
</dbReference>
<evidence type="ECO:0000259" key="3">
    <source>
        <dbReference type="Pfam" id="PF17886"/>
    </source>
</evidence>
<keyword evidence="4" id="KW-0378">Hydrolase</keyword>
<organism evidence="4 5">
    <name type="scientific">Candidatus Neomicrothrix parvicella RN1</name>
    <dbReference type="NCBI Taxonomy" id="1229780"/>
    <lineage>
        <taxon>Bacteria</taxon>
        <taxon>Bacillati</taxon>
        <taxon>Actinomycetota</taxon>
        <taxon>Acidimicrobiia</taxon>
        <taxon>Acidimicrobiales</taxon>
        <taxon>Microthrixaceae</taxon>
        <taxon>Candidatus Neomicrothrix</taxon>
    </lineage>
</organism>
<gene>
    <name evidence="4" type="ORF">BN381_140040</name>
</gene>
<evidence type="ECO:0000313" key="5">
    <source>
        <dbReference type="Proteomes" id="UP000018291"/>
    </source>
</evidence>
<dbReference type="InterPro" id="IPR016300">
    <property type="entry name" value="ATPase_ArsA/GET3"/>
</dbReference>
<dbReference type="GO" id="GO:0016887">
    <property type="term" value="F:ATP hydrolysis activity"/>
    <property type="evidence" value="ECO:0007669"/>
    <property type="project" value="InterPro"/>
</dbReference>
<accession>R4YXH8</accession>
<keyword evidence="5" id="KW-1185">Reference proteome</keyword>
<sequence length="389" mass="41323">MSATDTRVILFMGKGGVGKTTIAAGSALLAAEAGERVAVTSTDPAHSLGDALGRSIGSSPMQITPGCHAQQLSGRERLEDSWNEVGGWLRRAFAWAGLDELEAQELTLLPGLEELFALAEVAALAASGRFDTVMVDCAPTAETLRLLTLPEVLGFYLDRFDSQRSLRKTAGDALRRLGDLPIADAQLARATRRLTDELAAVNSLLSADQTSVRLVLTPDRVVIAEARRTQTALSLHGFNTDAVIVNRLLPDGLTDQFTKDWRTAQLARLSDVRSGFGGVDTLVAEMAASEPIGPDALVSLSRGLYEDRAPSAVLGRSQAMVVLTGAEGPELHLPLPQADKAQVDLWAGDGEVHLTVGDHHRNLVLPGALAALEVAGASFVDDVLVVRFR</sequence>
<evidence type="ECO:0000259" key="2">
    <source>
        <dbReference type="Pfam" id="PF02374"/>
    </source>
</evidence>
<evidence type="ECO:0000256" key="1">
    <source>
        <dbReference type="ARBA" id="ARBA00011040"/>
    </source>
</evidence>
<dbReference type="InterPro" id="IPR040612">
    <property type="entry name" value="ArsA_HSP20-like"/>
</dbReference>
<dbReference type="Pfam" id="PF17886">
    <property type="entry name" value="ArsA_HSP20"/>
    <property type="match status" value="1"/>
</dbReference>